<evidence type="ECO:0000313" key="2">
    <source>
        <dbReference type="Proteomes" id="UP001145114"/>
    </source>
</evidence>
<gene>
    <name evidence="1" type="ORF">EV182_004322</name>
</gene>
<proteinExistence type="predicted"/>
<name>A0ACC1HSH1_9FUNG</name>
<organism evidence="1 2">
    <name type="scientific">Spiromyces aspiralis</name>
    <dbReference type="NCBI Taxonomy" id="68401"/>
    <lineage>
        <taxon>Eukaryota</taxon>
        <taxon>Fungi</taxon>
        <taxon>Fungi incertae sedis</taxon>
        <taxon>Zoopagomycota</taxon>
        <taxon>Kickxellomycotina</taxon>
        <taxon>Kickxellomycetes</taxon>
        <taxon>Kickxellales</taxon>
        <taxon>Kickxellaceae</taxon>
        <taxon>Spiromyces</taxon>
    </lineage>
</organism>
<accession>A0ACC1HSH1</accession>
<dbReference type="Proteomes" id="UP001145114">
    <property type="component" value="Unassembled WGS sequence"/>
</dbReference>
<sequence length="408" mass="44004">HACATENLDELFGSDEAQKLERMEGGGSDSIDIGVEFRNYIGSLVWRIGRLRPPMAAPIVSNMLAVVEMACLSAGSCLTPKGIRKSARQWLEQQDGSHDSVAQNLLKAIASVPSRGCGDKIAPGSDGVDTHIFTLSYSSTVMRGLVRVLGEPDVAKVAGLVITAAESRPGNEGARLIGDLAQDYHDTTGRCRFEVIGDAAVLQRMGSVVRDVAGPKRVVVVVGADYVDPESGQFINKIGTACMLMAARLFSLPVLVVTQMCKVMPWSQLGQILCPSPTPAPARGQGEDAFGSGDDDDNAASVATEPPGPDGSASKDLDPHMVMVEPNHDPREVFGAYSKQLRTMFEQEKIHTINQYFETVPASVVHSADVLFVTEEDCFGIKELCDRQRQLYPNAVRMVKDLTAWQDL</sequence>
<keyword evidence="2" id="KW-1185">Reference proteome</keyword>
<comment type="caution">
    <text evidence="1">The sequence shown here is derived from an EMBL/GenBank/DDBJ whole genome shotgun (WGS) entry which is preliminary data.</text>
</comment>
<reference evidence="1" key="1">
    <citation type="submission" date="2022-06" db="EMBL/GenBank/DDBJ databases">
        <title>Phylogenomic reconstructions and comparative analyses of Kickxellomycotina fungi.</title>
        <authorList>
            <person name="Reynolds N.K."/>
            <person name="Stajich J.E."/>
            <person name="Barry K."/>
            <person name="Grigoriev I.V."/>
            <person name="Crous P."/>
            <person name="Smith M.E."/>
        </authorList>
    </citation>
    <scope>NUCLEOTIDE SEQUENCE</scope>
    <source>
        <strain evidence="1">RSA 2271</strain>
    </source>
</reference>
<dbReference type="EMBL" id="JAMZIH010001303">
    <property type="protein sequence ID" value="KAJ1678310.1"/>
    <property type="molecule type" value="Genomic_DNA"/>
</dbReference>
<evidence type="ECO:0000313" key="1">
    <source>
        <dbReference type="EMBL" id="KAJ1678310.1"/>
    </source>
</evidence>
<feature type="non-terminal residue" evidence="1">
    <location>
        <position position="1"/>
    </location>
</feature>
<protein>
    <submittedName>
        <fullName evidence="1">Uncharacterized protein</fullName>
    </submittedName>
</protein>